<proteinExistence type="predicted"/>
<name>A0A2C6L2A9_9FIRM</name>
<evidence type="ECO:0000313" key="1">
    <source>
        <dbReference type="EMBL" id="PHJ38001.1"/>
    </source>
</evidence>
<dbReference type="AlphaFoldDB" id="A0A2C6L2A9"/>
<evidence type="ECO:0000313" key="2">
    <source>
        <dbReference type="Proteomes" id="UP000222564"/>
    </source>
</evidence>
<gene>
    <name evidence="1" type="ORF">P378_12625</name>
</gene>
<evidence type="ECO:0008006" key="3">
    <source>
        <dbReference type="Google" id="ProtNLM"/>
    </source>
</evidence>
<reference evidence="1 2" key="1">
    <citation type="submission" date="2013-09" db="EMBL/GenBank/DDBJ databases">
        <title>Biodegradation of hydrocarbons in the deep terrestrial subsurface : characterization of a microbial consortium composed of two Desulfotomaculum species originating from a deep geological formation.</title>
        <authorList>
            <person name="Aullo T."/>
            <person name="Berlendis S."/>
            <person name="Lascourreges J.-F."/>
            <person name="Dessort D."/>
            <person name="Saint-Laurent S."/>
            <person name="Schraauwers B."/>
            <person name="Mas J."/>
            <person name="Magot M."/>
            <person name="Ranchou-Peyruse A."/>
        </authorList>
    </citation>
    <scope>NUCLEOTIDE SEQUENCE [LARGE SCALE GENOMIC DNA]</scope>
    <source>
        <strain evidence="1 2">Bs107</strain>
    </source>
</reference>
<sequence>MREGNIVILGAGCGGLKVTQRLGELLGNQKENPIMLANKHNKPRSVIPGFAG</sequence>
<dbReference type="RefSeq" id="WP_180261069.1">
    <property type="nucleotide sequence ID" value="NZ_AWQQ01000067.1"/>
</dbReference>
<organism evidence="1 2">
    <name type="scientific">Desulforamulus profundi</name>
    <dbReference type="NCBI Taxonomy" id="1383067"/>
    <lineage>
        <taxon>Bacteria</taxon>
        <taxon>Bacillati</taxon>
        <taxon>Bacillota</taxon>
        <taxon>Clostridia</taxon>
        <taxon>Eubacteriales</taxon>
        <taxon>Peptococcaceae</taxon>
        <taxon>Desulforamulus</taxon>
    </lineage>
</organism>
<accession>A0A2C6L2A9</accession>
<protein>
    <recommendedName>
        <fullName evidence="3">FAD/NAD(P)-binding domain-containing protein</fullName>
    </recommendedName>
</protein>
<dbReference type="EMBL" id="AWQQ01000067">
    <property type="protein sequence ID" value="PHJ38001.1"/>
    <property type="molecule type" value="Genomic_DNA"/>
</dbReference>
<dbReference type="Proteomes" id="UP000222564">
    <property type="component" value="Unassembled WGS sequence"/>
</dbReference>
<keyword evidence="2" id="KW-1185">Reference proteome</keyword>
<comment type="caution">
    <text evidence="1">The sequence shown here is derived from an EMBL/GenBank/DDBJ whole genome shotgun (WGS) entry which is preliminary data.</text>
</comment>